<dbReference type="GO" id="GO:0005886">
    <property type="term" value="C:plasma membrane"/>
    <property type="evidence" value="ECO:0007669"/>
    <property type="project" value="UniProtKB-SubCell"/>
</dbReference>
<proteinExistence type="predicted"/>
<dbReference type="InterPro" id="IPR036259">
    <property type="entry name" value="MFS_trans_sf"/>
</dbReference>
<evidence type="ECO:0000256" key="5">
    <source>
        <dbReference type="ARBA" id="ARBA00022989"/>
    </source>
</evidence>
<keyword evidence="3" id="KW-1003">Cell membrane</keyword>
<feature type="transmembrane region" description="Helical" evidence="7">
    <location>
        <begin position="295"/>
        <end position="314"/>
    </location>
</feature>
<accession>A0A7Y9IC85</accession>
<feature type="transmembrane region" description="Helical" evidence="7">
    <location>
        <begin position="357"/>
        <end position="376"/>
    </location>
</feature>
<evidence type="ECO:0000256" key="6">
    <source>
        <dbReference type="ARBA" id="ARBA00023136"/>
    </source>
</evidence>
<dbReference type="AlphaFoldDB" id="A0A7Y9IC85"/>
<feature type="transmembrane region" description="Helical" evidence="7">
    <location>
        <begin position="382"/>
        <end position="402"/>
    </location>
</feature>
<evidence type="ECO:0000256" key="4">
    <source>
        <dbReference type="ARBA" id="ARBA00022692"/>
    </source>
</evidence>
<evidence type="ECO:0000256" key="3">
    <source>
        <dbReference type="ARBA" id="ARBA00022475"/>
    </source>
</evidence>
<gene>
    <name evidence="9" type="ORF">BKA15_005346</name>
</gene>
<feature type="transmembrane region" description="Helical" evidence="7">
    <location>
        <begin position="320"/>
        <end position="345"/>
    </location>
</feature>
<dbReference type="PANTHER" id="PTHR23513">
    <property type="entry name" value="INTEGRAL MEMBRANE EFFLUX PROTEIN-RELATED"/>
    <property type="match status" value="1"/>
</dbReference>
<feature type="transmembrane region" description="Helical" evidence="7">
    <location>
        <begin position="182"/>
        <end position="199"/>
    </location>
</feature>
<dbReference type="InterPro" id="IPR020846">
    <property type="entry name" value="MFS_dom"/>
</dbReference>
<reference evidence="9 10" key="1">
    <citation type="submission" date="2020-07" db="EMBL/GenBank/DDBJ databases">
        <title>Sequencing the genomes of 1000 actinobacteria strains.</title>
        <authorList>
            <person name="Klenk H.-P."/>
        </authorList>
    </citation>
    <scope>NUCLEOTIDE SEQUENCE [LARGE SCALE GENOMIC DNA]</scope>
    <source>
        <strain evidence="9 10">DSM 22083</strain>
    </source>
</reference>
<keyword evidence="2" id="KW-0813">Transport</keyword>
<keyword evidence="4 7" id="KW-0812">Transmembrane</keyword>
<feature type="transmembrane region" description="Helical" evidence="7">
    <location>
        <begin position="85"/>
        <end position="105"/>
    </location>
</feature>
<evidence type="ECO:0000259" key="8">
    <source>
        <dbReference type="PROSITE" id="PS50850"/>
    </source>
</evidence>
<evidence type="ECO:0000313" key="9">
    <source>
        <dbReference type="EMBL" id="NYE74017.1"/>
    </source>
</evidence>
<evidence type="ECO:0000256" key="1">
    <source>
        <dbReference type="ARBA" id="ARBA00004651"/>
    </source>
</evidence>
<feature type="transmembrane region" description="Helical" evidence="7">
    <location>
        <begin position="229"/>
        <end position="248"/>
    </location>
</feature>
<evidence type="ECO:0000256" key="2">
    <source>
        <dbReference type="ARBA" id="ARBA00022448"/>
    </source>
</evidence>
<dbReference type="Proteomes" id="UP000569914">
    <property type="component" value="Unassembled WGS sequence"/>
</dbReference>
<evidence type="ECO:0000256" key="7">
    <source>
        <dbReference type="SAM" id="Phobius"/>
    </source>
</evidence>
<dbReference type="Pfam" id="PF05977">
    <property type="entry name" value="MFS_3"/>
    <property type="match status" value="1"/>
</dbReference>
<feature type="transmembrane region" description="Helical" evidence="7">
    <location>
        <begin position="25"/>
        <end position="49"/>
    </location>
</feature>
<feature type="domain" description="Major facilitator superfamily (MFS) profile" evidence="8">
    <location>
        <begin position="1"/>
        <end position="407"/>
    </location>
</feature>
<sequence>MSQVRTRPGLGSALASLRDNPQFRLLWWSNLFFFGGAWSQTLVLGWIAYELTGSEFLVAVFTAVRLAPLLLGPLTGALADRHHRVGMLIIASGWAFLAVAVVALLASAGLLSYGAIVIGGLAVGLAQSPSQPARAALVLELVGRENLSNANALNALAMNVTQVIGPALGGAMIAVLGAPTTLWISTLWYAASLVLLLPLRRYGRAVTRASERMLPLMINGFRQIGRNRLALAVLGVTLAANILIWPVYQSFMPVFARDQLGLDAAGLGVLLTCGGVGGLVGSMIIAGLGDFRHKGALFVFGTAAWGAMWALFAVSGQVAVSYLLMAAIGVFSAAFGVMQTTLLLITTDEGLHGRALGLQELAIGIMPVAALALGAIAQVVGVGPTTLCSSLLLIITLAALAVTEPRLIKIGSQSTRDDDPSAERPARLR</sequence>
<dbReference type="InterPro" id="IPR010290">
    <property type="entry name" value="TM_effector"/>
</dbReference>
<dbReference type="InterPro" id="IPR022324">
    <property type="entry name" value="Bacilysin_exporter_BacE_put"/>
</dbReference>
<keyword evidence="6 7" id="KW-0472">Membrane</keyword>
<keyword evidence="5 7" id="KW-1133">Transmembrane helix</keyword>
<evidence type="ECO:0000313" key="10">
    <source>
        <dbReference type="Proteomes" id="UP000569914"/>
    </source>
</evidence>
<feature type="transmembrane region" description="Helical" evidence="7">
    <location>
        <begin position="268"/>
        <end position="288"/>
    </location>
</feature>
<dbReference type="Gene3D" id="1.20.1250.20">
    <property type="entry name" value="MFS general substrate transporter like domains"/>
    <property type="match status" value="2"/>
</dbReference>
<dbReference type="GO" id="GO:0022857">
    <property type="term" value="F:transmembrane transporter activity"/>
    <property type="evidence" value="ECO:0007669"/>
    <property type="project" value="InterPro"/>
</dbReference>
<dbReference type="EMBL" id="JACCBU010000001">
    <property type="protein sequence ID" value="NYE74017.1"/>
    <property type="molecule type" value="Genomic_DNA"/>
</dbReference>
<protein>
    <submittedName>
        <fullName evidence="9">MFS family permease</fullName>
    </submittedName>
</protein>
<dbReference type="SUPFAM" id="SSF103473">
    <property type="entry name" value="MFS general substrate transporter"/>
    <property type="match status" value="1"/>
</dbReference>
<organism evidence="9 10">
    <name type="scientific">Microlunatus parietis</name>
    <dbReference type="NCBI Taxonomy" id="682979"/>
    <lineage>
        <taxon>Bacteria</taxon>
        <taxon>Bacillati</taxon>
        <taxon>Actinomycetota</taxon>
        <taxon>Actinomycetes</taxon>
        <taxon>Propionibacteriales</taxon>
        <taxon>Propionibacteriaceae</taxon>
        <taxon>Microlunatus</taxon>
    </lineage>
</organism>
<dbReference type="RefSeq" id="WP_179755992.1">
    <property type="nucleotide sequence ID" value="NZ_JACCBU010000001.1"/>
</dbReference>
<dbReference type="PROSITE" id="PS50850">
    <property type="entry name" value="MFS"/>
    <property type="match status" value="1"/>
</dbReference>
<comment type="caution">
    <text evidence="9">The sequence shown here is derived from an EMBL/GenBank/DDBJ whole genome shotgun (WGS) entry which is preliminary data.</text>
</comment>
<dbReference type="CDD" id="cd06173">
    <property type="entry name" value="MFS_MefA_like"/>
    <property type="match status" value="1"/>
</dbReference>
<dbReference type="PRINTS" id="PR01988">
    <property type="entry name" value="EXPORTERBACE"/>
</dbReference>
<keyword evidence="10" id="KW-1185">Reference proteome</keyword>
<dbReference type="PANTHER" id="PTHR23513:SF6">
    <property type="entry name" value="MAJOR FACILITATOR SUPERFAMILY ASSOCIATED DOMAIN-CONTAINING PROTEIN"/>
    <property type="match status" value="1"/>
</dbReference>
<feature type="transmembrane region" description="Helical" evidence="7">
    <location>
        <begin position="55"/>
        <end position="78"/>
    </location>
</feature>
<comment type="subcellular location">
    <subcellularLocation>
        <location evidence="1">Cell membrane</location>
        <topology evidence="1">Multi-pass membrane protein</topology>
    </subcellularLocation>
</comment>
<name>A0A7Y9IC85_9ACTN</name>